<dbReference type="Proteomes" id="UP000215305">
    <property type="component" value="Unassembled WGS sequence"/>
</dbReference>
<reference evidence="2" key="1">
    <citation type="submission" date="2018-08" db="EMBL/GenBank/DDBJ databases">
        <title>Draft genome sequence of azole-resistant Aspergillus thermomutatus (Neosartorya pseudofischeri) strain HMR AF 39, isolated from a human nasal aspirate.</title>
        <authorList>
            <person name="Parent-Michaud M."/>
            <person name="Dufresne P.J."/>
            <person name="Fournier E."/>
            <person name="Martineau C."/>
            <person name="Moreira S."/>
            <person name="Perkins V."/>
            <person name="De Repentigny L."/>
            <person name="Dufresne S.F."/>
        </authorList>
    </citation>
    <scope>NUCLEOTIDE SEQUENCE [LARGE SCALE GENOMIC DNA]</scope>
    <source>
        <strain evidence="2">HMR AF 39</strain>
    </source>
</reference>
<feature type="compositionally biased region" description="Polar residues" evidence="1">
    <location>
        <begin position="53"/>
        <end position="62"/>
    </location>
</feature>
<sequence>MIVKASATTVRVVAAIPMIYAATANLEDFESPGSTALLASGSSETAPGALDSNIATKSNENDNVGVEQLEYLDAPFSPLQYPQSPTA</sequence>
<name>A0A397HJV3_ASPTH</name>
<proteinExistence type="predicted"/>
<protein>
    <submittedName>
        <fullName evidence="2">Uncharacterized protein</fullName>
    </submittedName>
</protein>
<comment type="caution">
    <text evidence="2">The sequence shown here is derived from an EMBL/GenBank/DDBJ whole genome shotgun (WGS) entry which is preliminary data.</text>
</comment>
<feature type="region of interest" description="Disordered" evidence="1">
    <location>
        <begin position="33"/>
        <end position="69"/>
    </location>
</feature>
<dbReference type="GeneID" id="38130999"/>
<dbReference type="RefSeq" id="XP_026617109.1">
    <property type="nucleotide sequence ID" value="XM_026762644.1"/>
</dbReference>
<dbReference type="EMBL" id="NKHU02000030">
    <property type="protein sequence ID" value="RHZ63247.1"/>
    <property type="molecule type" value="Genomic_DNA"/>
</dbReference>
<keyword evidence="3" id="KW-1185">Reference proteome</keyword>
<organism evidence="2 3">
    <name type="scientific">Aspergillus thermomutatus</name>
    <name type="common">Neosartorya pseudofischeri</name>
    <dbReference type="NCBI Taxonomy" id="41047"/>
    <lineage>
        <taxon>Eukaryota</taxon>
        <taxon>Fungi</taxon>
        <taxon>Dikarya</taxon>
        <taxon>Ascomycota</taxon>
        <taxon>Pezizomycotina</taxon>
        <taxon>Eurotiomycetes</taxon>
        <taxon>Eurotiomycetidae</taxon>
        <taxon>Eurotiales</taxon>
        <taxon>Aspergillaceae</taxon>
        <taxon>Aspergillus</taxon>
        <taxon>Aspergillus subgen. Fumigati</taxon>
    </lineage>
</organism>
<accession>A0A397HJV3</accession>
<evidence type="ECO:0000313" key="2">
    <source>
        <dbReference type="EMBL" id="RHZ63247.1"/>
    </source>
</evidence>
<evidence type="ECO:0000313" key="3">
    <source>
        <dbReference type="Proteomes" id="UP000215305"/>
    </source>
</evidence>
<gene>
    <name evidence="2" type="ORF">CDV56_109025</name>
</gene>
<evidence type="ECO:0000256" key="1">
    <source>
        <dbReference type="SAM" id="MobiDB-lite"/>
    </source>
</evidence>
<dbReference type="AlphaFoldDB" id="A0A397HJV3"/>
<dbReference type="VEuPathDB" id="FungiDB:CDV56_109025"/>